<dbReference type="InterPro" id="IPR010344">
    <property type="entry name" value="YbjH"/>
</dbReference>
<sequence>MLKKMLKLTAVLVVLCPFGNGEAKTLATGMSGVINTPSAYVRSMGHFGLTYQYTNDYRAWGGNIAVLPSLEISYSHWEPEGASDFDLVNAKFMVLPETVASPAVSIGVEDLTDERRRSGFVALSKAGPWGLALHAGVGTGRYRDGYIALEKQFKLNSDVLNLGVALEYDGEDMNYGLFVPVGKLVRAEAGMRNEKFYAALHGTF</sequence>
<feature type="chain" id="PRO_5039433921" evidence="1">
    <location>
        <begin position="24"/>
        <end position="204"/>
    </location>
</feature>
<accession>A0A9D1MPH5</accession>
<dbReference type="AlphaFoldDB" id="A0A9D1MPH5"/>
<evidence type="ECO:0000313" key="2">
    <source>
        <dbReference type="EMBL" id="HIU63852.1"/>
    </source>
</evidence>
<comment type="caution">
    <text evidence="2">The sequence shown here is derived from an EMBL/GenBank/DDBJ whole genome shotgun (WGS) entry which is preliminary data.</text>
</comment>
<protein>
    <submittedName>
        <fullName evidence="2">YjbH domain-containing protein</fullName>
    </submittedName>
</protein>
<reference evidence="2" key="1">
    <citation type="submission" date="2020-10" db="EMBL/GenBank/DDBJ databases">
        <authorList>
            <person name="Gilroy R."/>
        </authorList>
    </citation>
    <scope>NUCLEOTIDE SEQUENCE</scope>
    <source>
        <strain evidence="2">CHK160-1198</strain>
    </source>
</reference>
<keyword evidence="1" id="KW-0732">Signal</keyword>
<gene>
    <name evidence="2" type="ORF">IAB06_02250</name>
</gene>
<name>A0A9D1MPH5_9FIRM</name>
<evidence type="ECO:0000313" key="3">
    <source>
        <dbReference type="Proteomes" id="UP000824099"/>
    </source>
</evidence>
<evidence type="ECO:0000256" key="1">
    <source>
        <dbReference type="SAM" id="SignalP"/>
    </source>
</evidence>
<dbReference type="Proteomes" id="UP000824099">
    <property type="component" value="Unassembled WGS sequence"/>
</dbReference>
<dbReference type="Pfam" id="PF06082">
    <property type="entry name" value="YjbH"/>
    <property type="match status" value="1"/>
</dbReference>
<organism evidence="2 3">
    <name type="scientific">Candidatus Avacidaminococcus intestinavium</name>
    <dbReference type="NCBI Taxonomy" id="2840684"/>
    <lineage>
        <taxon>Bacteria</taxon>
        <taxon>Bacillati</taxon>
        <taxon>Bacillota</taxon>
        <taxon>Negativicutes</taxon>
        <taxon>Acidaminococcales</taxon>
        <taxon>Acidaminococcaceae</taxon>
        <taxon>Acidaminococcaceae incertae sedis</taxon>
        <taxon>Candidatus Avacidaminococcus</taxon>
    </lineage>
</organism>
<reference evidence="2" key="2">
    <citation type="journal article" date="2021" name="PeerJ">
        <title>Extensive microbial diversity within the chicken gut microbiome revealed by metagenomics and culture.</title>
        <authorList>
            <person name="Gilroy R."/>
            <person name="Ravi A."/>
            <person name="Getino M."/>
            <person name="Pursley I."/>
            <person name="Horton D.L."/>
            <person name="Alikhan N.F."/>
            <person name="Baker D."/>
            <person name="Gharbi K."/>
            <person name="Hall N."/>
            <person name="Watson M."/>
            <person name="Adriaenssens E.M."/>
            <person name="Foster-Nyarko E."/>
            <person name="Jarju S."/>
            <person name="Secka A."/>
            <person name="Antonio M."/>
            <person name="Oren A."/>
            <person name="Chaudhuri R.R."/>
            <person name="La Ragione R."/>
            <person name="Hildebrand F."/>
            <person name="Pallen M.J."/>
        </authorList>
    </citation>
    <scope>NUCLEOTIDE SEQUENCE</scope>
    <source>
        <strain evidence="2">CHK160-1198</strain>
    </source>
</reference>
<feature type="signal peptide" evidence="1">
    <location>
        <begin position="1"/>
        <end position="23"/>
    </location>
</feature>
<proteinExistence type="predicted"/>
<dbReference type="EMBL" id="DVNI01000031">
    <property type="protein sequence ID" value="HIU63852.1"/>
    <property type="molecule type" value="Genomic_DNA"/>
</dbReference>